<dbReference type="AlphaFoldDB" id="A0A0V0U9E5"/>
<reference evidence="2 3" key="1">
    <citation type="submission" date="2015-01" db="EMBL/GenBank/DDBJ databases">
        <title>Evolution of Trichinella species and genotypes.</title>
        <authorList>
            <person name="Korhonen P.K."/>
            <person name="Edoardo P."/>
            <person name="Giuseppe L.R."/>
            <person name="Gasser R.B."/>
        </authorList>
    </citation>
    <scope>NUCLEOTIDE SEQUENCE [LARGE SCALE GENOMIC DNA]</scope>
    <source>
        <strain evidence="2">ISS417</strain>
    </source>
</reference>
<accession>A0A0V0U9E5</accession>
<evidence type="ECO:0000313" key="2">
    <source>
        <dbReference type="EMBL" id="KRX47982.1"/>
    </source>
</evidence>
<proteinExistence type="predicted"/>
<evidence type="ECO:0000313" key="3">
    <source>
        <dbReference type="Proteomes" id="UP000055048"/>
    </source>
</evidence>
<evidence type="ECO:0000256" key="1">
    <source>
        <dbReference type="SAM" id="MobiDB-lite"/>
    </source>
</evidence>
<keyword evidence="3" id="KW-1185">Reference proteome</keyword>
<name>A0A0V0U9E5_9BILA</name>
<comment type="caution">
    <text evidence="2">The sequence shown here is derived from an EMBL/GenBank/DDBJ whole genome shotgun (WGS) entry which is preliminary data.</text>
</comment>
<gene>
    <name evidence="2" type="ORF">T05_11510</name>
</gene>
<dbReference type="EMBL" id="JYDJ01000035">
    <property type="protein sequence ID" value="KRX47982.1"/>
    <property type="molecule type" value="Genomic_DNA"/>
</dbReference>
<feature type="region of interest" description="Disordered" evidence="1">
    <location>
        <begin position="48"/>
        <end position="89"/>
    </location>
</feature>
<sequence>MIIRWSKQRTAGHLPAVTVGGQSAGDRVNCHYSTRKLGARRKKGTFLETNEPSSSLARSKSTFEMQDSHSETNKATRIISDKKNNFNQM</sequence>
<dbReference type="Proteomes" id="UP000055048">
    <property type="component" value="Unassembled WGS sequence"/>
</dbReference>
<protein>
    <submittedName>
        <fullName evidence="2">Uncharacterized protein</fullName>
    </submittedName>
</protein>
<feature type="compositionally biased region" description="Polar residues" evidence="1">
    <location>
        <begin position="48"/>
        <end position="65"/>
    </location>
</feature>
<organism evidence="2 3">
    <name type="scientific">Trichinella murrelli</name>
    <dbReference type="NCBI Taxonomy" id="144512"/>
    <lineage>
        <taxon>Eukaryota</taxon>
        <taxon>Metazoa</taxon>
        <taxon>Ecdysozoa</taxon>
        <taxon>Nematoda</taxon>
        <taxon>Enoplea</taxon>
        <taxon>Dorylaimia</taxon>
        <taxon>Trichinellida</taxon>
        <taxon>Trichinellidae</taxon>
        <taxon>Trichinella</taxon>
    </lineage>
</organism>
<feature type="compositionally biased region" description="Basic and acidic residues" evidence="1">
    <location>
        <begin position="66"/>
        <end position="89"/>
    </location>
</feature>